<keyword evidence="3" id="KW-1185">Reference proteome</keyword>
<organism evidence="2 3">
    <name type="scientific">Streptomyces broussonetiae</name>
    <dbReference type="NCBI Taxonomy" id="2686304"/>
    <lineage>
        <taxon>Bacteria</taxon>
        <taxon>Bacillati</taxon>
        <taxon>Actinomycetota</taxon>
        <taxon>Actinomycetes</taxon>
        <taxon>Kitasatosporales</taxon>
        <taxon>Streptomycetaceae</taxon>
        <taxon>Streptomyces</taxon>
    </lineage>
</organism>
<proteinExistence type="predicted"/>
<evidence type="ECO:0000313" key="3">
    <source>
        <dbReference type="Proteomes" id="UP001585080"/>
    </source>
</evidence>
<dbReference type="Proteomes" id="UP001585080">
    <property type="component" value="Unassembled WGS sequence"/>
</dbReference>
<evidence type="ECO:0000313" key="2">
    <source>
        <dbReference type="EMBL" id="MFB8774365.1"/>
    </source>
</evidence>
<comment type="caution">
    <text evidence="2">The sequence shown here is derived from an EMBL/GenBank/DDBJ whole genome shotgun (WGS) entry which is preliminary data.</text>
</comment>
<reference evidence="2 3" key="1">
    <citation type="submission" date="2024-01" db="EMBL/GenBank/DDBJ databases">
        <title>Genome mining of biosynthetic gene clusters to explore secondary metabolites of Streptomyces sp.</title>
        <authorList>
            <person name="Baig A."/>
            <person name="Ajitkumar Shintre N."/>
            <person name="Kumar H."/>
            <person name="Anbarasu A."/>
            <person name="Ramaiah S."/>
        </authorList>
    </citation>
    <scope>NUCLEOTIDE SEQUENCE [LARGE SCALE GENOMIC DNA]</scope>
    <source>
        <strain evidence="2 3">A57</strain>
    </source>
</reference>
<name>A0ABV5EBX7_9ACTN</name>
<evidence type="ECO:0000256" key="1">
    <source>
        <dbReference type="SAM" id="MobiDB-lite"/>
    </source>
</evidence>
<sequence>MGHRPGTTSRGPPAKAHRPPPRRSGPQWRLHSPALALLAEAVVAQAAESLRAA</sequence>
<dbReference type="EMBL" id="JAYMRP010000012">
    <property type="protein sequence ID" value="MFB8774365.1"/>
    <property type="molecule type" value="Genomic_DNA"/>
</dbReference>
<dbReference type="RefSeq" id="WP_376733095.1">
    <property type="nucleotide sequence ID" value="NZ_JAYMRP010000012.1"/>
</dbReference>
<protein>
    <submittedName>
        <fullName evidence="2">Uncharacterized protein</fullName>
    </submittedName>
</protein>
<feature type="region of interest" description="Disordered" evidence="1">
    <location>
        <begin position="1"/>
        <end position="28"/>
    </location>
</feature>
<accession>A0ABV5EBX7</accession>
<gene>
    <name evidence="2" type="ORF">VSS16_16800</name>
</gene>